<evidence type="ECO:0000313" key="8">
    <source>
        <dbReference type="EMBL" id="SHI81787.1"/>
    </source>
</evidence>
<keyword evidence="5 7" id="KW-1133">Transmembrane helix</keyword>
<keyword evidence="6 7" id="KW-0472">Membrane</keyword>
<keyword evidence="8" id="KW-0966">Cell projection</keyword>
<keyword evidence="9" id="KW-1185">Reference proteome</keyword>
<dbReference type="Proteomes" id="UP000184387">
    <property type="component" value="Unassembled WGS sequence"/>
</dbReference>
<evidence type="ECO:0000313" key="9">
    <source>
        <dbReference type="Proteomes" id="UP000184387"/>
    </source>
</evidence>
<dbReference type="STRING" id="198092.SAMN02745194_01153"/>
<keyword evidence="8" id="KW-0282">Flagellum</keyword>
<evidence type="ECO:0000256" key="6">
    <source>
        <dbReference type="ARBA" id="ARBA00023136"/>
    </source>
</evidence>
<reference evidence="8 9" key="1">
    <citation type="submission" date="2016-11" db="EMBL/GenBank/DDBJ databases">
        <authorList>
            <person name="Jaros S."/>
            <person name="Januszkiewicz K."/>
            <person name="Wedrychowicz H."/>
        </authorList>
    </citation>
    <scope>NUCLEOTIDE SEQUENCE [LARGE SCALE GENOMIC DNA]</scope>
    <source>
        <strain evidence="8 9">DSM 14916</strain>
    </source>
</reference>
<keyword evidence="4 7" id="KW-0812">Transmembrane</keyword>
<dbReference type="RefSeq" id="WP_073132496.1">
    <property type="nucleotide sequence ID" value="NZ_FQZF01000005.1"/>
</dbReference>
<evidence type="ECO:0000256" key="7">
    <source>
        <dbReference type="SAM" id="Phobius"/>
    </source>
</evidence>
<feature type="transmembrane region" description="Helical" evidence="7">
    <location>
        <begin position="12"/>
        <end position="35"/>
    </location>
</feature>
<dbReference type="GO" id="GO:0005886">
    <property type="term" value="C:plasma membrane"/>
    <property type="evidence" value="ECO:0007669"/>
    <property type="project" value="UniProtKB-SubCell"/>
</dbReference>
<keyword evidence="8" id="KW-0969">Cilium</keyword>
<comment type="subcellular location">
    <subcellularLocation>
        <location evidence="1">Cell membrane</location>
        <topology evidence="1">Multi-pass membrane protein</topology>
    </subcellularLocation>
</comment>
<comment type="similarity">
    <text evidence="2">Belongs to the FliQ/MopD/SpaQ family.</text>
</comment>
<dbReference type="AlphaFoldDB" id="A0A1M6E8G1"/>
<dbReference type="PANTHER" id="PTHR34040">
    <property type="entry name" value="FLAGELLAR BIOSYNTHETIC PROTEIN FLIQ"/>
    <property type="match status" value="1"/>
</dbReference>
<dbReference type="PIRSF" id="PIRSF004669">
    <property type="entry name" value="FliQ"/>
    <property type="match status" value="1"/>
</dbReference>
<evidence type="ECO:0000256" key="2">
    <source>
        <dbReference type="ARBA" id="ARBA00006156"/>
    </source>
</evidence>
<feature type="transmembrane region" description="Helical" evidence="7">
    <location>
        <begin position="55"/>
        <end position="73"/>
    </location>
</feature>
<gene>
    <name evidence="8" type="ORF">SAMN02745194_01153</name>
</gene>
<dbReference type="PANTHER" id="PTHR34040:SF8">
    <property type="entry name" value="FLAGELLAR BIOSYNTHETIC PROTEIN FLIQ"/>
    <property type="match status" value="1"/>
</dbReference>
<evidence type="ECO:0000256" key="1">
    <source>
        <dbReference type="ARBA" id="ARBA00004651"/>
    </source>
</evidence>
<evidence type="ECO:0000256" key="5">
    <source>
        <dbReference type="ARBA" id="ARBA00022989"/>
    </source>
</evidence>
<proteinExistence type="inferred from homology"/>
<evidence type="ECO:0000256" key="4">
    <source>
        <dbReference type="ARBA" id="ARBA00022692"/>
    </source>
</evidence>
<dbReference type="GO" id="GO:0009306">
    <property type="term" value="P:protein secretion"/>
    <property type="evidence" value="ECO:0007669"/>
    <property type="project" value="InterPro"/>
</dbReference>
<dbReference type="Pfam" id="PF01313">
    <property type="entry name" value="Bac_export_3"/>
    <property type="match status" value="1"/>
</dbReference>
<dbReference type="PRINTS" id="PR00952">
    <property type="entry name" value="TYPE3IMQPROT"/>
</dbReference>
<protein>
    <submittedName>
        <fullName evidence="8">Flagellar biosynthetic protein FliQ</fullName>
    </submittedName>
</protein>
<accession>A0A1M6E8G1</accession>
<dbReference type="InterPro" id="IPR002191">
    <property type="entry name" value="Bac_export_3"/>
</dbReference>
<keyword evidence="3" id="KW-1003">Cell membrane</keyword>
<organism evidence="8 9">
    <name type="scientific">Muricoccus roseus</name>
    <dbReference type="NCBI Taxonomy" id="198092"/>
    <lineage>
        <taxon>Bacteria</taxon>
        <taxon>Pseudomonadati</taxon>
        <taxon>Pseudomonadota</taxon>
        <taxon>Alphaproteobacteria</taxon>
        <taxon>Acetobacterales</taxon>
        <taxon>Roseomonadaceae</taxon>
        <taxon>Muricoccus</taxon>
    </lineage>
</organism>
<sequence>MESDLIAQSLRDSLWICLQMGGPLLVALLVVGLAVSVVQALTQIQEASLAFLPKLAVAGGGLLLLGPFMTGVLRDWTVTLFDRMVLLGGLP</sequence>
<dbReference type="EMBL" id="FQZF01000005">
    <property type="protein sequence ID" value="SHI81787.1"/>
    <property type="molecule type" value="Genomic_DNA"/>
</dbReference>
<evidence type="ECO:0000256" key="3">
    <source>
        <dbReference type="ARBA" id="ARBA00022475"/>
    </source>
</evidence>
<name>A0A1M6E8G1_9PROT</name>